<keyword evidence="4" id="KW-0028">Amino-acid biosynthesis</keyword>
<dbReference type="Pfam" id="PF00310">
    <property type="entry name" value="GATase_2"/>
    <property type="match status" value="1"/>
</dbReference>
<keyword evidence="13" id="KW-0003">3Fe-4S</keyword>
<evidence type="ECO:0000256" key="11">
    <source>
        <dbReference type="ARBA" id="ARBA00023014"/>
    </source>
</evidence>
<evidence type="ECO:0000256" key="8">
    <source>
        <dbReference type="ARBA" id="ARBA00022962"/>
    </source>
</evidence>
<gene>
    <name evidence="16" type="ORF">Lnau_2178</name>
</gene>
<proteinExistence type="inferred from homology"/>
<dbReference type="Pfam" id="PF04898">
    <property type="entry name" value="Glu_syn_central"/>
    <property type="match status" value="1"/>
</dbReference>
<evidence type="ECO:0000256" key="12">
    <source>
        <dbReference type="ARBA" id="ARBA00023164"/>
    </source>
</evidence>
<dbReference type="NCBIfam" id="NF008730">
    <property type="entry name" value="PRK11750.1"/>
    <property type="match status" value="1"/>
</dbReference>
<evidence type="ECO:0000256" key="10">
    <source>
        <dbReference type="ARBA" id="ARBA00023004"/>
    </source>
</evidence>
<evidence type="ECO:0000256" key="14">
    <source>
        <dbReference type="ARBA" id="ARBA00029440"/>
    </source>
</evidence>
<dbReference type="GO" id="GO:0046872">
    <property type="term" value="F:metal ion binding"/>
    <property type="evidence" value="ECO:0007669"/>
    <property type="project" value="UniProtKB-KW"/>
</dbReference>
<dbReference type="CDD" id="cd00713">
    <property type="entry name" value="GltS"/>
    <property type="match status" value="1"/>
</dbReference>
<keyword evidence="10" id="KW-0408">Iron</keyword>
<evidence type="ECO:0000256" key="2">
    <source>
        <dbReference type="ARBA" id="ARBA00001927"/>
    </source>
</evidence>
<dbReference type="FunFam" id="3.20.20.70:FF:000061">
    <property type="entry name" value="Glutamate synthase large subunit"/>
    <property type="match status" value="1"/>
</dbReference>
<reference evidence="16 17" key="1">
    <citation type="submission" date="2015-11" db="EMBL/GenBank/DDBJ databases">
        <title>Genomic analysis of 38 Legionella species identifies large and diverse effector repertoires.</title>
        <authorList>
            <person name="Burstein D."/>
            <person name="Amaro F."/>
            <person name="Zusman T."/>
            <person name="Lifshitz Z."/>
            <person name="Cohen O."/>
            <person name="Gilbert J.A."/>
            <person name="Pupko T."/>
            <person name="Shuman H.A."/>
            <person name="Segal G."/>
        </authorList>
    </citation>
    <scope>NUCLEOTIDE SEQUENCE [LARGE SCALE GENOMIC DNA]</scope>
    <source>
        <strain evidence="16 17">ATCC 49506</strain>
    </source>
</reference>
<evidence type="ECO:0000256" key="7">
    <source>
        <dbReference type="ARBA" id="ARBA00022723"/>
    </source>
</evidence>
<keyword evidence="11" id="KW-0411">Iron-sulfur</keyword>
<comment type="cofactor">
    <cofactor evidence="2">
        <name>[3Fe-4S] cluster</name>
        <dbReference type="ChEBI" id="CHEBI:21137"/>
    </cofactor>
</comment>
<evidence type="ECO:0000313" key="17">
    <source>
        <dbReference type="Proteomes" id="UP000054725"/>
    </source>
</evidence>
<dbReference type="InterPro" id="IPR002489">
    <property type="entry name" value="Glu_synth_asu_C"/>
</dbReference>
<dbReference type="SUPFAM" id="SSF51395">
    <property type="entry name" value="FMN-linked oxidoreductases"/>
    <property type="match status" value="1"/>
</dbReference>
<dbReference type="GO" id="GO:0006537">
    <property type="term" value="P:glutamate biosynthetic process"/>
    <property type="evidence" value="ECO:0007669"/>
    <property type="project" value="UniProtKB-KW"/>
</dbReference>
<evidence type="ECO:0000259" key="15">
    <source>
        <dbReference type="PROSITE" id="PS51278"/>
    </source>
</evidence>
<accession>A0A0W0WMX5</accession>
<dbReference type="PATRIC" id="fig|45070.6.peg.2301"/>
<dbReference type="STRING" id="45070.Lnau_2178"/>
<dbReference type="SUPFAM" id="SSF56235">
    <property type="entry name" value="N-terminal nucleophile aminohydrolases (Ntn hydrolases)"/>
    <property type="match status" value="1"/>
</dbReference>
<keyword evidence="9" id="KW-0560">Oxidoreductase</keyword>
<dbReference type="SUPFAM" id="SSF69336">
    <property type="entry name" value="Alpha subunit of glutamate synthase, C-terminal domain"/>
    <property type="match status" value="1"/>
</dbReference>
<evidence type="ECO:0000256" key="1">
    <source>
        <dbReference type="ARBA" id="ARBA00001917"/>
    </source>
</evidence>
<dbReference type="Gene3D" id="3.60.20.10">
    <property type="entry name" value="Glutamine Phosphoribosylpyrophosphate, subunit 1, domain 1"/>
    <property type="match status" value="1"/>
</dbReference>
<evidence type="ECO:0000256" key="9">
    <source>
        <dbReference type="ARBA" id="ARBA00023002"/>
    </source>
</evidence>
<keyword evidence="7" id="KW-0479">Metal-binding</keyword>
<dbReference type="EMBL" id="LNYO01000022">
    <property type="protein sequence ID" value="KTD33701.1"/>
    <property type="molecule type" value="Genomic_DNA"/>
</dbReference>
<evidence type="ECO:0000256" key="6">
    <source>
        <dbReference type="ARBA" id="ARBA00022643"/>
    </source>
</evidence>
<dbReference type="Pfam" id="PF01645">
    <property type="entry name" value="Glu_synthase"/>
    <property type="match status" value="1"/>
</dbReference>
<dbReference type="Proteomes" id="UP000054725">
    <property type="component" value="Unassembled WGS sequence"/>
</dbReference>
<dbReference type="RefSeq" id="WP_202972581.1">
    <property type="nucleotide sequence ID" value="NZ_CAAAIF010000007.1"/>
</dbReference>
<keyword evidence="8" id="KW-0315">Glutamine amidotransferase</keyword>
<evidence type="ECO:0000313" key="16">
    <source>
        <dbReference type="EMBL" id="KTD33701.1"/>
    </source>
</evidence>
<dbReference type="InterPro" id="IPR050711">
    <property type="entry name" value="ET-N_metabolism_enzyme"/>
</dbReference>
<feature type="domain" description="Glutamine amidotransferase type-2" evidence="15">
    <location>
        <begin position="11"/>
        <end position="397"/>
    </location>
</feature>
<keyword evidence="5" id="KW-0285">Flavoprotein</keyword>
<comment type="caution">
    <text evidence="16">The sequence shown here is derived from an EMBL/GenBank/DDBJ whole genome shotgun (WGS) entry which is preliminary data.</text>
</comment>
<dbReference type="InterPro" id="IPR036485">
    <property type="entry name" value="Glu_synth_asu_C_sf"/>
</dbReference>
<keyword evidence="17" id="KW-1185">Reference proteome</keyword>
<evidence type="ECO:0000256" key="13">
    <source>
        <dbReference type="ARBA" id="ARBA00023291"/>
    </source>
</evidence>
<dbReference type="InterPro" id="IPR013785">
    <property type="entry name" value="Aldolase_TIM"/>
</dbReference>
<evidence type="ECO:0000256" key="3">
    <source>
        <dbReference type="ARBA" id="ARBA00009716"/>
    </source>
</evidence>
<dbReference type="InterPro" id="IPR006982">
    <property type="entry name" value="Glu_synth_centr_N"/>
</dbReference>
<dbReference type="PROSITE" id="PS51278">
    <property type="entry name" value="GATASE_TYPE_2"/>
    <property type="match status" value="1"/>
</dbReference>
<dbReference type="CDD" id="cd02808">
    <property type="entry name" value="GltS_FMN"/>
    <property type="match status" value="1"/>
</dbReference>
<comment type="cofactor">
    <cofactor evidence="1">
        <name>FMN</name>
        <dbReference type="ChEBI" id="CHEBI:58210"/>
    </cofactor>
</comment>
<evidence type="ECO:0000256" key="5">
    <source>
        <dbReference type="ARBA" id="ARBA00022630"/>
    </source>
</evidence>
<dbReference type="Gene3D" id="2.160.20.60">
    <property type="entry name" value="Glutamate synthase, alpha subunit, C-terminal domain"/>
    <property type="match status" value="1"/>
</dbReference>
<comment type="similarity">
    <text evidence="3">Belongs to the glutamate synthase family.</text>
</comment>
<sequence>MVSIEKDNCGCGFIADVNGRVSHRVIKQALTALQRLIHRGAVAEDGLSADGCGVLLQMPRSFFRDYAQQNNLPLHTLFAVGMCFLNPKKKRRNKQVVTEALSEQGFSVVAWRDLAIDSSICGEHAYKSLPKIAQVLVNIPDNSEVGEVEARLLLARHRASTSLLDDPHFYICSLSTQVIIYKALVLPKNLAIFYKDLANTKLKSAFCIFHQRFSTNTLSAWRLAQPFRFLAHNGEINTIQGNRHAALARDKLLTSKLFPYLDSVRPIVDVKVSDSASLDNILEFLIRGGMNLFQAIRLLIPPAWQKLKQLSPERRAYFSYYSLQMEPWDGPASVVFSDGQIVCCALDRNGFRPARYLQTKDGLVIACSEVGVIDLDEETIGYKGKLGPGELIAVDTKTHQVLTTELIDSQLSARRPYPVWLHRHAHYVPCETHLNFNKEDFDSEALTFYRKLYDLSDEESNEVLVVMAETGKEATSSMGDDTPIAVLSTQPRVLFDYFRQKFAQVTNPPMDSLRESMFMSLETTLGRRYNLFDESEHHTKRVILSSPVLSSSDLDHLKNLSNPDYRLETLPLAHSTGQSLARAITSLCNKAVSAVKNGAVILLLSDKIIKRHDIPIHPLLAVGAIYHRLIEEGLRYDCDLLVESGWVRDSHHFAVLLTYGAAAIYPYLAYALIQQSKIEKGLVNYVKAIENGILKICAKMGVSTISSYRGAQLCDIIGLSQEVVNRCFSQSSSTLNLLDFTDLDSLARTHFDNAHNPYSAPRHGGLLKYLPAGEYHDFNPDVVMTLLEAAKKGERQLYQQFSSLLQNRPLSTVRDLLDFKSPKPPLALTEVEPIATIYPRFETAAMSLGALSPEAHEALAVAMNTLGGRSNSGEGGEASYRHKTLMSSKIKQIASGRFGVTAEYLSNAEVIQIKIAQGAKPGEGGQLPGNKVNATIAHLRHCSEGITLISPPPHHDIYSIEDLGQLIFDLKEVNPEALISVKLVAGSGIGTIAAGVAKAYADIITVSGYDGGTGASPITSIKYTGLPWELGLQETHQLLLDNHLRHRVILQVDGGLKTGQDVVKAAMLGAECFGFGTAPMVALGCKYLRICHLNNCVTGIATQDDFLRQYHYQGNAQRVINYFTWLAEEVREILASLGFANLDEVIGRNDLLQKKELGDPLLAKLDLSSILAKTASSYPCNWLATPKKNHPIDRGELAQRIQKTIEPLLQTGQPIKLHFPISNKDRAVGAKLSGYLAKHHGLKGLENDAIQLFFTGSAGQSFGAWNCQGLTLDLTGEANDYVGKGMNGGKLVLRPSENRGYPSKEATIAGNTCLYGATGGYCYMAGLVGERFAVRNSGAIAVVEGAGAHCCEYMTGGVVVVLGEVSVNFGAGMTGGVAFVLDLNNSFATNCNTELISLHRLSEANLSRFSEYLKQILQRYVEATRSAWGQHLYDSFNDYLPLFWLIKPSAINWDDVLDNERN</sequence>
<dbReference type="InterPro" id="IPR029055">
    <property type="entry name" value="Ntn_hydrolases_N"/>
</dbReference>
<keyword evidence="12" id="KW-0314">Glutamate biosynthesis</keyword>
<dbReference type="GO" id="GO:0015930">
    <property type="term" value="F:glutamate synthase activity"/>
    <property type="evidence" value="ECO:0007669"/>
    <property type="project" value="InterPro"/>
</dbReference>
<dbReference type="GO" id="GO:0051538">
    <property type="term" value="F:3 iron, 4 sulfur cluster binding"/>
    <property type="evidence" value="ECO:0007669"/>
    <property type="project" value="UniProtKB-KW"/>
</dbReference>
<dbReference type="InterPro" id="IPR017932">
    <property type="entry name" value="GATase_2_dom"/>
</dbReference>
<keyword evidence="6" id="KW-0288">FMN</keyword>
<protein>
    <submittedName>
        <fullName evidence="16">Glutamate synthase</fullName>
    </submittedName>
</protein>
<dbReference type="Gene3D" id="3.20.20.70">
    <property type="entry name" value="Aldolase class I"/>
    <property type="match status" value="2"/>
</dbReference>
<dbReference type="InterPro" id="IPR002932">
    <property type="entry name" value="Glu_synthdom"/>
</dbReference>
<comment type="pathway">
    <text evidence="14">Amino-acid biosynthesis.</text>
</comment>
<dbReference type="PANTHER" id="PTHR11938:SF148">
    <property type="entry name" value="GLUTAMATE SYNTHASE [NADPH] LARGE CHAIN"/>
    <property type="match status" value="1"/>
</dbReference>
<evidence type="ECO:0000256" key="4">
    <source>
        <dbReference type="ARBA" id="ARBA00022605"/>
    </source>
</evidence>
<name>A0A0W0WMX5_9GAMM</name>
<dbReference type="GO" id="GO:0019676">
    <property type="term" value="P:ammonia assimilation cycle"/>
    <property type="evidence" value="ECO:0007669"/>
    <property type="project" value="TreeGrafter"/>
</dbReference>
<dbReference type="PANTHER" id="PTHR11938">
    <property type="entry name" value="FAD NADPH DEHYDROGENASE/OXIDOREDUCTASE"/>
    <property type="match status" value="1"/>
</dbReference>
<dbReference type="Pfam" id="PF01493">
    <property type="entry name" value="GXGXG"/>
    <property type="match status" value="1"/>
</dbReference>
<organism evidence="16 17">
    <name type="scientific">Legionella nautarum</name>
    <dbReference type="NCBI Taxonomy" id="45070"/>
    <lineage>
        <taxon>Bacteria</taxon>
        <taxon>Pseudomonadati</taxon>
        <taxon>Pseudomonadota</taxon>
        <taxon>Gammaproteobacteria</taxon>
        <taxon>Legionellales</taxon>
        <taxon>Legionellaceae</taxon>
        <taxon>Legionella</taxon>
    </lineage>
</organism>